<name>A0ABR6WUH2_9FIRM</name>
<dbReference type="EMBL" id="WJBC01000009">
    <property type="protein sequence ID" value="MBC3804279.1"/>
    <property type="molecule type" value="Genomic_DNA"/>
</dbReference>
<reference evidence="1 2" key="1">
    <citation type="journal article" date="2020" name="mSystems">
        <title>Defining Genomic and Predicted Metabolic Features of the Acetobacterium Genus.</title>
        <authorList>
            <person name="Ross D.E."/>
            <person name="Marshall C.W."/>
            <person name="Gulliver D."/>
            <person name="May H.D."/>
            <person name="Norman R.S."/>
        </authorList>
    </citation>
    <scope>NUCLEOTIDE SEQUENCE [LARGE SCALE GENOMIC DNA]</scope>
    <source>
        <strain evidence="1 2">DSM 8238</strain>
    </source>
</reference>
<gene>
    <name evidence="1" type="ORF">GH808_07515</name>
</gene>
<dbReference type="RefSeq" id="WP_186842168.1">
    <property type="nucleotide sequence ID" value="NZ_WJBC01000009.1"/>
</dbReference>
<protein>
    <submittedName>
        <fullName evidence="1">Uncharacterized protein</fullName>
    </submittedName>
</protein>
<evidence type="ECO:0000313" key="1">
    <source>
        <dbReference type="EMBL" id="MBC3804279.1"/>
    </source>
</evidence>
<evidence type="ECO:0000313" key="2">
    <source>
        <dbReference type="Proteomes" id="UP000603234"/>
    </source>
</evidence>
<organism evidence="1 2">
    <name type="scientific">Acetobacterium fimetarium</name>
    <dbReference type="NCBI Taxonomy" id="52691"/>
    <lineage>
        <taxon>Bacteria</taxon>
        <taxon>Bacillati</taxon>
        <taxon>Bacillota</taxon>
        <taxon>Clostridia</taxon>
        <taxon>Eubacteriales</taxon>
        <taxon>Eubacteriaceae</taxon>
        <taxon>Acetobacterium</taxon>
    </lineage>
</organism>
<dbReference type="Proteomes" id="UP000603234">
    <property type="component" value="Unassembled WGS sequence"/>
</dbReference>
<proteinExistence type="predicted"/>
<sequence length="92" mass="10799">MMEPYQILASAVIIQAVKDYRKALRFVKHHPPDLDIDLQQHAPQQHARRDQVIKNENERDAIEHFFRSGWFAMLSNLDGELLLKKVCEMEEG</sequence>
<accession>A0ABR6WUH2</accession>
<keyword evidence="2" id="KW-1185">Reference proteome</keyword>
<comment type="caution">
    <text evidence="1">The sequence shown here is derived from an EMBL/GenBank/DDBJ whole genome shotgun (WGS) entry which is preliminary data.</text>
</comment>